<evidence type="ECO:0000313" key="2">
    <source>
        <dbReference type="Proteomes" id="UP001054945"/>
    </source>
</evidence>
<dbReference type="AlphaFoldDB" id="A0AAV4N456"/>
<keyword evidence="2" id="KW-1185">Reference proteome</keyword>
<sequence length="104" mass="11731">MQMRRPLEAEGLSLCAGMHSGEEMLADGKGPEVYCSAWPESHFLLEECFTFVSLCFLLHCGPLVEGTVHAKEFYRCFLAITLSLLRLLPNTLLTKEFPDRCVPH</sequence>
<dbReference type="Proteomes" id="UP001054945">
    <property type="component" value="Unassembled WGS sequence"/>
</dbReference>
<comment type="caution">
    <text evidence="1">The sequence shown here is derived from an EMBL/GenBank/DDBJ whole genome shotgun (WGS) entry which is preliminary data.</text>
</comment>
<protein>
    <submittedName>
        <fullName evidence="1">Uncharacterized protein</fullName>
    </submittedName>
</protein>
<gene>
    <name evidence="1" type="ORF">CEXT_323161</name>
</gene>
<dbReference type="EMBL" id="BPLR01020429">
    <property type="protein sequence ID" value="GIX78620.1"/>
    <property type="molecule type" value="Genomic_DNA"/>
</dbReference>
<organism evidence="1 2">
    <name type="scientific">Caerostris extrusa</name>
    <name type="common">Bark spider</name>
    <name type="synonym">Caerostris bankana</name>
    <dbReference type="NCBI Taxonomy" id="172846"/>
    <lineage>
        <taxon>Eukaryota</taxon>
        <taxon>Metazoa</taxon>
        <taxon>Ecdysozoa</taxon>
        <taxon>Arthropoda</taxon>
        <taxon>Chelicerata</taxon>
        <taxon>Arachnida</taxon>
        <taxon>Araneae</taxon>
        <taxon>Araneomorphae</taxon>
        <taxon>Entelegynae</taxon>
        <taxon>Araneoidea</taxon>
        <taxon>Araneidae</taxon>
        <taxon>Caerostris</taxon>
    </lineage>
</organism>
<reference evidence="1 2" key="1">
    <citation type="submission" date="2021-06" db="EMBL/GenBank/DDBJ databases">
        <title>Caerostris extrusa draft genome.</title>
        <authorList>
            <person name="Kono N."/>
            <person name="Arakawa K."/>
        </authorList>
    </citation>
    <scope>NUCLEOTIDE SEQUENCE [LARGE SCALE GENOMIC DNA]</scope>
</reference>
<accession>A0AAV4N456</accession>
<name>A0AAV4N456_CAEEX</name>
<evidence type="ECO:0000313" key="1">
    <source>
        <dbReference type="EMBL" id="GIX78620.1"/>
    </source>
</evidence>
<proteinExistence type="predicted"/>